<dbReference type="AlphaFoldDB" id="A0A067BIX5"/>
<reference evidence="2 3" key="1">
    <citation type="journal article" date="2013" name="PLoS Genet.">
        <title>Distinctive expansion of potential virulence genes in the genome of the oomycete fish pathogen Saprolegnia parasitica.</title>
        <authorList>
            <person name="Jiang R.H."/>
            <person name="de Bruijn I."/>
            <person name="Haas B.J."/>
            <person name="Belmonte R."/>
            <person name="Lobach L."/>
            <person name="Christie J."/>
            <person name="van den Ackerveken G."/>
            <person name="Bottin A."/>
            <person name="Bulone V."/>
            <person name="Diaz-Moreno S.M."/>
            <person name="Dumas B."/>
            <person name="Fan L."/>
            <person name="Gaulin E."/>
            <person name="Govers F."/>
            <person name="Grenville-Briggs L.J."/>
            <person name="Horner N.R."/>
            <person name="Levin J.Z."/>
            <person name="Mammella M."/>
            <person name="Meijer H.J."/>
            <person name="Morris P."/>
            <person name="Nusbaum C."/>
            <person name="Oome S."/>
            <person name="Phillips A.J."/>
            <person name="van Rooyen D."/>
            <person name="Rzeszutek E."/>
            <person name="Saraiva M."/>
            <person name="Secombes C.J."/>
            <person name="Seidl M.F."/>
            <person name="Snel B."/>
            <person name="Stassen J.H."/>
            <person name="Sykes S."/>
            <person name="Tripathy S."/>
            <person name="van den Berg H."/>
            <person name="Vega-Arreguin J.C."/>
            <person name="Wawra S."/>
            <person name="Young S.K."/>
            <person name="Zeng Q."/>
            <person name="Dieguez-Uribeondo J."/>
            <person name="Russ C."/>
            <person name="Tyler B.M."/>
            <person name="van West P."/>
        </authorList>
    </citation>
    <scope>NUCLEOTIDE SEQUENCE [LARGE SCALE GENOMIC DNA]</scope>
    <source>
        <strain evidence="2 3">CBS 223.65</strain>
    </source>
</reference>
<dbReference type="Proteomes" id="UP000030745">
    <property type="component" value="Unassembled WGS sequence"/>
</dbReference>
<dbReference type="KEGG" id="spar:SPRG_16463"/>
<feature type="region of interest" description="Disordered" evidence="1">
    <location>
        <begin position="39"/>
        <end position="66"/>
    </location>
</feature>
<evidence type="ECO:0000256" key="1">
    <source>
        <dbReference type="SAM" id="MobiDB-lite"/>
    </source>
</evidence>
<dbReference type="RefSeq" id="XP_012211153.1">
    <property type="nucleotide sequence ID" value="XM_012355763.1"/>
</dbReference>
<dbReference type="EMBL" id="KK583490">
    <property type="protein sequence ID" value="KDO18138.1"/>
    <property type="molecule type" value="Genomic_DNA"/>
</dbReference>
<sequence length="255" mass="27709">MLSQHTASSEGAVSACCNAMTSATERCAMRRDTCHYRKTGKHVDGATSPPRSAAPKDREAGTYERSRHACRHHNPAYGRFVRDGDSGGSPRAAAEIPHLARDAEETARPNAAAPGANRGAYVEVDHGRSRKEAIARLHAHDENQFKTRHSSGLTNQRVTVFECITHANCGRRGRVVATESATRFAVEFTGTHSTEFSLLVRQGINPSIRDEVDLLLVGGMGPKAIVSFLKNKYATDALMLSRVPKEGTIKARGVY</sequence>
<dbReference type="VEuPathDB" id="FungiDB:SPRG_16463"/>
<gene>
    <name evidence="2" type="ORF">SPRG_16463</name>
</gene>
<feature type="compositionally biased region" description="Low complexity" evidence="1">
    <location>
        <begin position="108"/>
        <end position="119"/>
    </location>
</feature>
<protein>
    <submittedName>
        <fullName evidence="2">Uncharacterized protein</fullName>
    </submittedName>
</protein>
<feature type="region of interest" description="Disordered" evidence="1">
    <location>
        <begin position="100"/>
        <end position="119"/>
    </location>
</feature>
<accession>A0A067BIX5</accession>
<name>A0A067BIX5_SAPPC</name>
<dbReference type="GeneID" id="24138088"/>
<evidence type="ECO:0000313" key="3">
    <source>
        <dbReference type="Proteomes" id="UP000030745"/>
    </source>
</evidence>
<feature type="compositionally biased region" description="Basic and acidic residues" evidence="1">
    <location>
        <begin position="54"/>
        <end position="66"/>
    </location>
</feature>
<evidence type="ECO:0000313" key="2">
    <source>
        <dbReference type="EMBL" id="KDO18138.1"/>
    </source>
</evidence>
<proteinExistence type="predicted"/>
<keyword evidence="3" id="KW-1185">Reference proteome</keyword>
<organism evidence="2 3">
    <name type="scientific">Saprolegnia parasitica (strain CBS 223.65)</name>
    <dbReference type="NCBI Taxonomy" id="695850"/>
    <lineage>
        <taxon>Eukaryota</taxon>
        <taxon>Sar</taxon>
        <taxon>Stramenopiles</taxon>
        <taxon>Oomycota</taxon>
        <taxon>Saprolegniomycetes</taxon>
        <taxon>Saprolegniales</taxon>
        <taxon>Saprolegniaceae</taxon>
        <taxon>Saprolegnia</taxon>
    </lineage>
</organism>